<proteinExistence type="predicted"/>
<keyword evidence="4" id="KW-1185">Reference proteome</keyword>
<gene>
    <name evidence="3" type="ORF">TVAG_274800</name>
</gene>
<reference evidence="3" key="1">
    <citation type="submission" date="2006-10" db="EMBL/GenBank/DDBJ databases">
        <authorList>
            <person name="Amadeo P."/>
            <person name="Zhao Q."/>
            <person name="Wortman J."/>
            <person name="Fraser-Liggett C."/>
            <person name="Carlton J."/>
        </authorList>
    </citation>
    <scope>NUCLEOTIDE SEQUENCE</scope>
    <source>
        <strain evidence="3">G3</strain>
    </source>
</reference>
<dbReference type="RefSeq" id="XP_001322339.1">
    <property type="nucleotide sequence ID" value="XM_001322304.1"/>
</dbReference>
<dbReference type="VEuPathDB" id="TrichDB:TVAGG3_0354120"/>
<dbReference type="Proteomes" id="UP000001542">
    <property type="component" value="Unassembled WGS sequence"/>
</dbReference>
<dbReference type="AlphaFoldDB" id="A2EB70"/>
<feature type="compositionally biased region" description="Basic and acidic residues" evidence="2">
    <location>
        <begin position="589"/>
        <end position="598"/>
    </location>
</feature>
<dbReference type="VEuPathDB" id="TrichDB:TVAG_274800"/>
<feature type="compositionally biased region" description="Polar residues" evidence="2">
    <location>
        <begin position="446"/>
        <end position="469"/>
    </location>
</feature>
<name>A2EB70_TRIV3</name>
<organism evidence="3 4">
    <name type="scientific">Trichomonas vaginalis (strain ATCC PRA-98 / G3)</name>
    <dbReference type="NCBI Taxonomy" id="412133"/>
    <lineage>
        <taxon>Eukaryota</taxon>
        <taxon>Metamonada</taxon>
        <taxon>Parabasalia</taxon>
        <taxon>Trichomonadida</taxon>
        <taxon>Trichomonadidae</taxon>
        <taxon>Trichomonas</taxon>
    </lineage>
</organism>
<dbReference type="KEGG" id="tva:4768048"/>
<dbReference type="EMBL" id="DS113344">
    <property type="protein sequence ID" value="EAY10116.1"/>
    <property type="molecule type" value="Genomic_DNA"/>
</dbReference>
<evidence type="ECO:0000313" key="4">
    <source>
        <dbReference type="Proteomes" id="UP000001542"/>
    </source>
</evidence>
<dbReference type="InParanoid" id="A2EB70"/>
<feature type="coiled-coil region" evidence="1">
    <location>
        <begin position="46"/>
        <end position="119"/>
    </location>
</feature>
<dbReference type="SMR" id="A2EB70"/>
<sequence length="598" mass="68168">MTKTQREHVEEFGRIGALFNRAIASSSQREKDANLAELKKTSVEEVQTLEEQIISNANKQKQLEELQKNYEILKKQHAIMQQNQLLLEKILTKDQKIDVKKMLNTISELENDIQSLSTLQRPNLVKNVSAKESRLGIRLYDVKLQRVEELIYAFRKRILEVDKNEQYSSQIQSEFGNNVGLLTTYKNISKENEQLKQEEFQCSHDVITKRRNITNMTDASIRTMIIFMQQELQTELKAIKTLHDTKYKIDSNPIESILNSPDFKHNLPIEHPAKKIQAMKQSLNSVIQDLKNVKGPDATMLKQAHDNEAKNLELMAYLLNKMTTISKSVDSANDAIQDLTTQLYQRTIELRKAKNEYHVIFDPYQDLLNSYVKLLGNQRNNISVSTTLSSISSLFSLKDNNLKSFLESAISNVKLTGVKSNPRPARKLADVPASNTGSKSKFHLKNLNQSPSSSKHGSSVTSNVTSTDPSPAPSAKLSRTNSVVSHNLEKTDKIHLSDPFFNLLLTSILGEIMAPIYSSKTTRLTPIWKNLHDKFIVSIENTDREFGEELHKMIEKLQISSHEILVKEKTENEAQTENPEMIDIEIQTEDTKPLKGKR</sequence>
<feature type="region of interest" description="Disordered" evidence="2">
    <location>
        <begin position="569"/>
        <end position="598"/>
    </location>
</feature>
<dbReference type="OrthoDB" id="10667097at2759"/>
<keyword evidence="1" id="KW-0175">Coiled coil</keyword>
<accession>A2EB70</accession>
<evidence type="ECO:0000256" key="2">
    <source>
        <dbReference type="SAM" id="MobiDB-lite"/>
    </source>
</evidence>
<feature type="region of interest" description="Disordered" evidence="2">
    <location>
        <begin position="420"/>
        <end position="481"/>
    </location>
</feature>
<evidence type="ECO:0000313" key="3">
    <source>
        <dbReference type="EMBL" id="EAY10116.1"/>
    </source>
</evidence>
<reference evidence="3" key="2">
    <citation type="journal article" date="2007" name="Science">
        <title>Draft genome sequence of the sexually transmitted pathogen Trichomonas vaginalis.</title>
        <authorList>
            <person name="Carlton J.M."/>
            <person name="Hirt R.P."/>
            <person name="Silva J.C."/>
            <person name="Delcher A.L."/>
            <person name="Schatz M."/>
            <person name="Zhao Q."/>
            <person name="Wortman J.R."/>
            <person name="Bidwell S.L."/>
            <person name="Alsmark U.C.M."/>
            <person name="Besteiro S."/>
            <person name="Sicheritz-Ponten T."/>
            <person name="Noel C.J."/>
            <person name="Dacks J.B."/>
            <person name="Foster P.G."/>
            <person name="Simillion C."/>
            <person name="Van de Peer Y."/>
            <person name="Miranda-Saavedra D."/>
            <person name="Barton G.J."/>
            <person name="Westrop G.D."/>
            <person name="Mueller S."/>
            <person name="Dessi D."/>
            <person name="Fiori P.L."/>
            <person name="Ren Q."/>
            <person name="Paulsen I."/>
            <person name="Zhang H."/>
            <person name="Bastida-Corcuera F.D."/>
            <person name="Simoes-Barbosa A."/>
            <person name="Brown M.T."/>
            <person name="Hayes R.D."/>
            <person name="Mukherjee M."/>
            <person name="Okumura C.Y."/>
            <person name="Schneider R."/>
            <person name="Smith A.J."/>
            <person name="Vanacova S."/>
            <person name="Villalvazo M."/>
            <person name="Haas B.J."/>
            <person name="Pertea M."/>
            <person name="Feldblyum T.V."/>
            <person name="Utterback T.R."/>
            <person name="Shu C.L."/>
            <person name="Osoegawa K."/>
            <person name="de Jong P.J."/>
            <person name="Hrdy I."/>
            <person name="Horvathova L."/>
            <person name="Zubacova Z."/>
            <person name="Dolezal P."/>
            <person name="Malik S.B."/>
            <person name="Logsdon J.M. Jr."/>
            <person name="Henze K."/>
            <person name="Gupta A."/>
            <person name="Wang C.C."/>
            <person name="Dunne R.L."/>
            <person name="Upcroft J.A."/>
            <person name="Upcroft P."/>
            <person name="White O."/>
            <person name="Salzberg S.L."/>
            <person name="Tang P."/>
            <person name="Chiu C.-H."/>
            <person name="Lee Y.-S."/>
            <person name="Embley T.M."/>
            <person name="Coombs G.H."/>
            <person name="Mottram J.C."/>
            <person name="Tachezy J."/>
            <person name="Fraser-Liggett C.M."/>
            <person name="Johnson P.J."/>
        </authorList>
    </citation>
    <scope>NUCLEOTIDE SEQUENCE [LARGE SCALE GENOMIC DNA]</scope>
    <source>
        <strain evidence="3">G3</strain>
    </source>
</reference>
<evidence type="ECO:0000256" key="1">
    <source>
        <dbReference type="SAM" id="Coils"/>
    </source>
</evidence>
<protein>
    <submittedName>
        <fullName evidence="3">Uncharacterized protein</fullName>
    </submittedName>
</protein>